<name>A0A1F5Z9R3_9BACT</name>
<feature type="transmembrane region" description="Helical" evidence="1">
    <location>
        <begin position="6"/>
        <end position="26"/>
    </location>
</feature>
<sequence>MQQIDAIAWFCCNWMIGVVIYGYVFGGNSPLSGLRFTVYGYRLPVTGYRLPVTGLYKADRV</sequence>
<evidence type="ECO:0000313" key="3">
    <source>
        <dbReference type="Proteomes" id="UP000176854"/>
    </source>
</evidence>
<evidence type="ECO:0000313" key="2">
    <source>
        <dbReference type="EMBL" id="OGG09085.1"/>
    </source>
</evidence>
<keyword evidence="1" id="KW-1133">Transmembrane helix</keyword>
<comment type="caution">
    <text evidence="2">The sequence shown here is derived from an EMBL/GenBank/DDBJ whole genome shotgun (WGS) entry which is preliminary data.</text>
</comment>
<dbReference type="EMBL" id="MFJC01000028">
    <property type="protein sequence ID" value="OGG09085.1"/>
    <property type="molecule type" value="Genomic_DNA"/>
</dbReference>
<keyword evidence="1" id="KW-0472">Membrane</keyword>
<evidence type="ECO:0000256" key="1">
    <source>
        <dbReference type="SAM" id="Phobius"/>
    </source>
</evidence>
<organism evidence="2 3">
    <name type="scientific">Candidatus Gottesmanbacteria bacterium RBG_16_43_7</name>
    <dbReference type="NCBI Taxonomy" id="1798373"/>
    <lineage>
        <taxon>Bacteria</taxon>
        <taxon>Candidatus Gottesmaniibacteriota</taxon>
    </lineage>
</organism>
<dbReference type="AlphaFoldDB" id="A0A1F5Z9R3"/>
<keyword evidence="1" id="KW-0812">Transmembrane</keyword>
<protein>
    <submittedName>
        <fullName evidence="2">Uncharacterized protein</fullName>
    </submittedName>
</protein>
<reference evidence="2 3" key="1">
    <citation type="journal article" date="2016" name="Nat. Commun.">
        <title>Thousands of microbial genomes shed light on interconnected biogeochemical processes in an aquifer system.</title>
        <authorList>
            <person name="Anantharaman K."/>
            <person name="Brown C.T."/>
            <person name="Hug L.A."/>
            <person name="Sharon I."/>
            <person name="Castelle C.J."/>
            <person name="Probst A.J."/>
            <person name="Thomas B.C."/>
            <person name="Singh A."/>
            <person name="Wilkins M.J."/>
            <person name="Karaoz U."/>
            <person name="Brodie E.L."/>
            <person name="Williams K.H."/>
            <person name="Hubbard S.S."/>
            <person name="Banfield J.F."/>
        </authorList>
    </citation>
    <scope>NUCLEOTIDE SEQUENCE [LARGE SCALE GENOMIC DNA]</scope>
</reference>
<accession>A0A1F5Z9R3</accession>
<proteinExistence type="predicted"/>
<gene>
    <name evidence="2" type="ORF">A2154_04920</name>
</gene>
<dbReference type="Proteomes" id="UP000176854">
    <property type="component" value="Unassembled WGS sequence"/>
</dbReference>